<evidence type="ECO:0000256" key="3">
    <source>
        <dbReference type="ARBA" id="ARBA00023163"/>
    </source>
</evidence>
<dbReference type="SMART" id="SM00345">
    <property type="entry name" value="HTH_GNTR"/>
    <property type="match status" value="1"/>
</dbReference>
<keyword evidence="2" id="KW-0238">DNA-binding</keyword>
<dbReference type="GO" id="GO:0045892">
    <property type="term" value="P:negative regulation of DNA-templated transcription"/>
    <property type="evidence" value="ECO:0007669"/>
    <property type="project" value="TreeGrafter"/>
</dbReference>
<dbReference type="SUPFAM" id="SSF64288">
    <property type="entry name" value="Chorismate lyase-like"/>
    <property type="match status" value="1"/>
</dbReference>
<dbReference type="FunFam" id="1.10.10.10:FF:000079">
    <property type="entry name" value="GntR family transcriptional regulator"/>
    <property type="match status" value="1"/>
</dbReference>
<dbReference type="PANTHER" id="PTHR44846">
    <property type="entry name" value="MANNOSYL-D-GLYCERATE TRANSPORT/METABOLISM SYSTEM REPRESSOR MNGR-RELATED"/>
    <property type="match status" value="1"/>
</dbReference>
<gene>
    <name evidence="5" type="ORF">FHR19_001937</name>
</gene>
<reference evidence="5 6" key="1">
    <citation type="submission" date="2020-08" db="EMBL/GenBank/DDBJ databases">
        <title>Genomic Encyclopedia of Type Strains, Phase IV (KMG-IV): sequencing the most valuable type-strain genomes for metagenomic binning, comparative biology and taxonomic classification.</title>
        <authorList>
            <person name="Goeker M."/>
        </authorList>
    </citation>
    <scope>NUCLEOTIDE SEQUENCE [LARGE SCALE GENOMIC DNA]</scope>
    <source>
        <strain evidence="5 6">DSM 27244</strain>
    </source>
</reference>
<dbReference type="PANTHER" id="PTHR44846:SF1">
    <property type="entry name" value="MANNOSYL-D-GLYCERATE TRANSPORT_METABOLISM SYSTEM REPRESSOR MNGR-RELATED"/>
    <property type="match status" value="1"/>
</dbReference>
<evidence type="ECO:0000256" key="1">
    <source>
        <dbReference type="ARBA" id="ARBA00023015"/>
    </source>
</evidence>
<dbReference type="RefSeq" id="WP_184027440.1">
    <property type="nucleotide sequence ID" value="NZ_JACIJJ010000002.1"/>
</dbReference>
<comment type="caution">
    <text evidence="5">The sequence shown here is derived from an EMBL/GenBank/DDBJ whole genome shotgun (WGS) entry which is preliminary data.</text>
</comment>
<dbReference type="SMART" id="SM00866">
    <property type="entry name" value="UTRA"/>
    <property type="match status" value="1"/>
</dbReference>
<dbReference type="Proteomes" id="UP000557739">
    <property type="component" value="Unassembled WGS sequence"/>
</dbReference>
<dbReference type="Gene3D" id="3.40.1410.10">
    <property type="entry name" value="Chorismate lyase-like"/>
    <property type="match status" value="1"/>
</dbReference>
<evidence type="ECO:0000313" key="6">
    <source>
        <dbReference type="Proteomes" id="UP000557739"/>
    </source>
</evidence>
<dbReference type="InterPro" id="IPR000524">
    <property type="entry name" value="Tscrpt_reg_HTH_GntR"/>
</dbReference>
<dbReference type="EMBL" id="JACIJJ010000002">
    <property type="protein sequence ID" value="MBB5698592.1"/>
    <property type="molecule type" value="Genomic_DNA"/>
</dbReference>
<name>A0A7W9EHY1_9SPHN</name>
<evidence type="ECO:0000256" key="2">
    <source>
        <dbReference type="ARBA" id="ARBA00023125"/>
    </source>
</evidence>
<dbReference type="InterPro" id="IPR011663">
    <property type="entry name" value="UTRA"/>
</dbReference>
<dbReference type="Gene3D" id="1.10.10.10">
    <property type="entry name" value="Winged helix-like DNA-binding domain superfamily/Winged helix DNA-binding domain"/>
    <property type="match status" value="1"/>
</dbReference>
<accession>A0A7W9EHY1</accession>
<dbReference type="Pfam" id="PF00392">
    <property type="entry name" value="GntR"/>
    <property type="match status" value="1"/>
</dbReference>
<dbReference type="InterPro" id="IPR028978">
    <property type="entry name" value="Chorismate_lyase_/UTRA_dom_sf"/>
</dbReference>
<dbReference type="CDD" id="cd07377">
    <property type="entry name" value="WHTH_GntR"/>
    <property type="match status" value="1"/>
</dbReference>
<dbReference type="AlphaFoldDB" id="A0A7W9EHY1"/>
<keyword evidence="6" id="KW-1185">Reference proteome</keyword>
<proteinExistence type="predicted"/>
<keyword evidence="1" id="KW-0805">Transcription regulation</keyword>
<sequence>MKLAAGPIPLYHQLEQDLAARIVAGEFAEGQVLPTEEQICRDYGVSRITVRKALDTLMSQGLILRRRGVGSFVAERRRGVHAIHLSGSLDEFLSSASQLRPKVLSLGICPAPSEIAEDFGLSPRGHVLRLELLSHGEEGPLAHACFYFRQEVDAVLTAEDLSHQEPVIRTVERKLGVRIARASQVIEAAAAEAETAKHLGLKVNRPLLKTSRRYYTAEGELIEVAQLLYHPERYRYEVELRAAPFAV</sequence>
<dbReference type="InterPro" id="IPR036390">
    <property type="entry name" value="WH_DNA-bd_sf"/>
</dbReference>
<dbReference type="InterPro" id="IPR036388">
    <property type="entry name" value="WH-like_DNA-bd_sf"/>
</dbReference>
<feature type="domain" description="HTH gntR-type" evidence="4">
    <location>
        <begin position="8"/>
        <end position="76"/>
    </location>
</feature>
<dbReference type="SUPFAM" id="SSF46785">
    <property type="entry name" value="Winged helix' DNA-binding domain"/>
    <property type="match status" value="1"/>
</dbReference>
<evidence type="ECO:0000313" key="5">
    <source>
        <dbReference type="EMBL" id="MBB5698592.1"/>
    </source>
</evidence>
<organism evidence="5 6">
    <name type="scientific">Sphingomonas yantingensis</name>
    <dbReference type="NCBI Taxonomy" id="1241761"/>
    <lineage>
        <taxon>Bacteria</taxon>
        <taxon>Pseudomonadati</taxon>
        <taxon>Pseudomonadota</taxon>
        <taxon>Alphaproteobacteria</taxon>
        <taxon>Sphingomonadales</taxon>
        <taxon>Sphingomonadaceae</taxon>
        <taxon>Sphingomonas</taxon>
    </lineage>
</organism>
<dbReference type="PROSITE" id="PS50949">
    <property type="entry name" value="HTH_GNTR"/>
    <property type="match status" value="1"/>
</dbReference>
<keyword evidence="3" id="KW-0804">Transcription</keyword>
<protein>
    <submittedName>
        <fullName evidence="5">GntR family transcriptional regulator</fullName>
    </submittedName>
</protein>
<dbReference type="PRINTS" id="PR00035">
    <property type="entry name" value="HTHGNTR"/>
</dbReference>
<evidence type="ECO:0000259" key="4">
    <source>
        <dbReference type="PROSITE" id="PS50949"/>
    </source>
</evidence>
<dbReference type="InterPro" id="IPR050679">
    <property type="entry name" value="Bact_HTH_transcr_reg"/>
</dbReference>
<dbReference type="GO" id="GO:0003700">
    <property type="term" value="F:DNA-binding transcription factor activity"/>
    <property type="evidence" value="ECO:0007669"/>
    <property type="project" value="InterPro"/>
</dbReference>
<dbReference type="GO" id="GO:0003677">
    <property type="term" value="F:DNA binding"/>
    <property type="evidence" value="ECO:0007669"/>
    <property type="project" value="UniProtKB-KW"/>
</dbReference>
<dbReference type="Pfam" id="PF07702">
    <property type="entry name" value="UTRA"/>
    <property type="match status" value="1"/>
</dbReference>